<dbReference type="InterPro" id="IPR045670">
    <property type="entry name" value="DUF5916"/>
</dbReference>
<dbReference type="RefSeq" id="WP_073170632.1">
    <property type="nucleotide sequence ID" value="NZ_FQZE01000022.1"/>
</dbReference>
<accession>A0A1M6K6A5</accession>
<dbReference type="Pfam" id="PF06452">
    <property type="entry name" value="CBM9_1"/>
    <property type="match status" value="1"/>
</dbReference>
<dbReference type="SUPFAM" id="SSF49344">
    <property type="entry name" value="CBD9-like"/>
    <property type="match status" value="1"/>
</dbReference>
<dbReference type="STRING" id="1168035.SAMN05444280_12253"/>
<dbReference type="GO" id="GO:0016052">
    <property type="term" value="P:carbohydrate catabolic process"/>
    <property type="evidence" value="ECO:0007669"/>
    <property type="project" value="InterPro"/>
</dbReference>
<proteinExistence type="predicted"/>
<feature type="domain" description="DUF5916" evidence="3">
    <location>
        <begin position="234"/>
        <end position="873"/>
    </location>
</feature>
<feature type="chain" id="PRO_5011957624" evidence="1">
    <location>
        <begin position="20"/>
        <end position="877"/>
    </location>
</feature>
<dbReference type="CDD" id="cd09618">
    <property type="entry name" value="CBM9_like_2"/>
    <property type="match status" value="1"/>
</dbReference>
<organism evidence="4 5">
    <name type="scientific">Tangfeifania diversioriginum</name>
    <dbReference type="NCBI Taxonomy" id="1168035"/>
    <lineage>
        <taxon>Bacteria</taxon>
        <taxon>Pseudomonadati</taxon>
        <taxon>Bacteroidota</taxon>
        <taxon>Bacteroidia</taxon>
        <taxon>Marinilabiliales</taxon>
        <taxon>Prolixibacteraceae</taxon>
        <taxon>Tangfeifania</taxon>
    </lineage>
</organism>
<keyword evidence="1" id="KW-0732">Signal</keyword>
<dbReference type="OrthoDB" id="9786766at2"/>
<protein>
    <submittedName>
        <fullName evidence="4">Carbohydrate family 9 binding domain-like</fullName>
    </submittedName>
</protein>
<name>A0A1M6K6A5_9BACT</name>
<evidence type="ECO:0000256" key="1">
    <source>
        <dbReference type="SAM" id="SignalP"/>
    </source>
</evidence>
<dbReference type="GO" id="GO:0004553">
    <property type="term" value="F:hydrolase activity, hydrolyzing O-glycosyl compounds"/>
    <property type="evidence" value="ECO:0007669"/>
    <property type="project" value="InterPro"/>
</dbReference>
<dbReference type="InterPro" id="IPR010502">
    <property type="entry name" value="Carb-bd_dom_fam9"/>
</dbReference>
<dbReference type="Proteomes" id="UP000184050">
    <property type="component" value="Unassembled WGS sequence"/>
</dbReference>
<feature type="domain" description="Carbohydrate-binding" evidence="2">
    <location>
        <begin position="39"/>
        <end position="192"/>
    </location>
</feature>
<dbReference type="GO" id="GO:0030246">
    <property type="term" value="F:carbohydrate binding"/>
    <property type="evidence" value="ECO:0007669"/>
    <property type="project" value="InterPro"/>
</dbReference>
<dbReference type="Pfam" id="PF19313">
    <property type="entry name" value="DUF5916"/>
    <property type="match status" value="1"/>
</dbReference>
<sequence>MKTMTMFFLCLIFTPSIVAQEISKKRYIANLVNGYNINVDGKLDEPAWQSVKWENKFVQFEPNEGNPPYQQTEFAILYDEHNIYVAIKAIDKNPGSISMRMTRRDDIDGDQVGIGFDTYYDRRTAFMFAVSAVGVKVDWVISNDGENEDFSWDPIWWVKTTTTENGWNTEMRIPLTQLRFREGEEQTWGLQVFRTIFREEELSTWQHMKRDASGLVSQFGTMNGLKHIQPKKTLDVMPYVVARTERFEKDLDNPFRKNGKSNNLNAGLDAKLGLTNFLTLDLTINPDFGQVEADPSEVNLSTHETFFEEKRPFFIEGKNILKYKLMFGDGDLASDGLFYSRRIGSQPHYSPDLENDEYARMPEFTRILGAAKVTGKTPDGWSVGILESVTAEEDAQIRGVGNSREQTVEPLTNYFVSRIQKDFNDGNTYLGGMLTAVNRKIDNTQLDFLHTSAYSGGIDFIHKWNNKNWMLDAGWYFSHVKGSQKAIRNTQESYIRSFQRPDADYVNYDTTRTSLTGQGGKLTLGKLGGNLKFMGGVAWKSPELEINDIGYAQQVDNIFQIFWAGYRIYEPFSIFREISLNLNQWVQFDFGGNVTAPGGNINWWMNFKNYWNAYGNFNVGGTQLSNSMLRGGPSMKLPGYKNIYLGFSTNQQKKLTFSFSTGHYFSNEKDFENNQNYNLGIGYRPFKSLRIDVSPGFNKSMDELQYVTQKDFENEKRYILGRIERNTLNMSVRLNYNITPDLTIQYWGQPFIATGKYSDFKYATNTKADDVNNRYQYYSENQISYNANDELYFIAEARNNQADYEFDQPNFNVKEFLSNLVVRWEYRPGSTLFLVWSQNRDNFENSGNFRFQNDVNQLFGQKAHNIFLVKLSYRLGR</sequence>
<dbReference type="AlphaFoldDB" id="A0A1M6K6A5"/>
<dbReference type="Gene3D" id="2.60.40.1190">
    <property type="match status" value="1"/>
</dbReference>
<evidence type="ECO:0000313" key="4">
    <source>
        <dbReference type="EMBL" id="SHJ54506.1"/>
    </source>
</evidence>
<reference evidence="4 5" key="1">
    <citation type="submission" date="2016-11" db="EMBL/GenBank/DDBJ databases">
        <authorList>
            <person name="Jaros S."/>
            <person name="Januszkiewicz K."/>
            <person name="Wedrychowicz H."/>
        </authorList>
    </citation>
    <scope>NUCLEOTIDE SEQUENCE [LARGE SCALE GENOMIC DNA]</scope>
    <source>
        <strain evidence="4 5">DSM 27063</strain>
    </source>
</reference>
<evidence type="ECO:0000313" key="5">
    <source>
        <dbReference type="Proteomes" id="UP000184050"/>
    </source>
</evidence>
<feature type="signal peptide" evidence="1">
    <location>
        <begin position="1"/>
        <end position="19"/>
    </location>
</feature>
<evidence type="ECO:0000259" key="3">
    <source>
        <dbReference type="Pfam" id="PF19313"/>
    </source>
</evidence>
<evidence type="ECO:0000259" key="2">
    <source>
        <dbReference type="Pfam" id="PF06452"/>
    </source>
</evidence>
<keyword evidence="5" id="KW-1185">Reference proteome</keyword>
<dbReference type="EMBL" id="FQZE01000022">
    <property type="protein sequence ID" value="SHJ54506.1"/>
    <property type="molecule type" value="Genomic_DNA"/>
</dbReference>
<gene>
    <name evidence="4" type="ORF">SAMN05444280_12253</name>
</gene>